<evidence type="ECO:0000313" key="3">
    <source>
        <dbReference type="Proteomes" id="UP001220509"/>
    </source>
</evidence>
<dbReference type="RefSeq" id="WP_273614495.1">
    <property type="nucleotide sequence ID" value="NZ_CP117416.1"/>
</dbReference>
<accession>A0AAX3M2R9</accession>
<evidence type="ECO:0008006" key="4">
    <source>
        <dbReference type="Google" id="ProtNLM"/>
    </source>
</evidence>
<keyword evidence="3" id="KW-1185">Reference proteome</keyword>
<feature type="signal peptide" evidence="1">
    <location>
        <begin position="1"/>
        <end position="35"/>
    </location>
</feature>
<evidence type="ECO:0000313" key="2">
    <source>
        <dbReference type="EMBL" id="WCT56190.1"/>
    </source>
</evidence>
<sequence>MNKHNTTPIHRIRKIALSALLISSLTLSFASTTWAAASKIYEYDINGRLSTTYTTTEKTTFTYDTNGNLLRKHVEKGDYSSKVNPAGTIAKATSVSTNVSTESFDTPSIAENGTDTSLLDPSITPPPLSIPSKQDLPIRSKLHRVIYQQATATIQIKGWYLDPIGIAQVQIHVDGVDVGRANMGSARSDVNQAYPDYNNPLAGFDQQGIEIVTKGLPHKEKDKVTGKMKIIADSFDHKIKVVIVNQKGEKTTINQVLTVYLNR</sequence>
<reference evidence="2 3" key="1">
    <citation type="submission" date="2023-02" db="EMBL/GenBank/DDBJ databases">
        <title>Genome sequence of Paenibacillus kyungheensis KACC 18744.</title>
        <authorList>
            <person name="Kim S."/>
            <person name="Heo J."/>
            <person name="Kwon S.-W."/>
        </authorList>
    </citation>
    <scope>NUCLEOTIDE SEQUENCE [LARGE SCALE GENOMIC DNA]</scope>
    <source>
        <strain evidence="2 3">KACC 18744</strain>
    </source>
</reference>
<proteinExistence type="predicted"/>
<evidence type="ECO:0000256" key="1">
    <source>
        <dbReference type="SAM" id="SignalP"/>
    </source>
</evidence>
<feature type="chain" id="PRO_5043960003" description="YD repeat-containing protein" evidence="1">
    <location>
        <begin position="36"/>
        <end position="263"/>
    </location>
</feature>
<dbReference type="Proteomes" id="UP001220509">
    <property type="component" value="Chromosome"/>
</dbReference>
<dbReference type="Gene3D" id="2.180.10.10">
    <property type="entry name" value="RHS repeat-associated core"/>
    <property type="match status" value="1"/>
</dbReference>
<dbReference type="AlphaFoldDB" id="A0AAX3M2R9"/>
<dbReference type="EMBL" id="CP117416">
    <property type="protein sequence ID" value="WCT56190.1"/>
    <property type="molecule type" value="Genomic_DNA"/>
</dbReference>
<gene>
    <name evidence="2" type="ORF">PQ456_01285</name>
</gene>
<name>A0AAX3M2R9_9BACL</name>
<protein>
    <recommendedName>
        <fullName evidence="4">YD repeat-containing protein</fullName>
    </recommendedName>
</protein>
<dbReference type="KEGG" id="pka:PQ456_01285"/>
<organism evidence="2 3">
    <name type="scientific">Paenibacillus kyungheensis</name>
    <dbReference type="NCBI Taxonomy" id="1452732"/>
    <lineage>
        <taxon>Bacteria</taxon>
        <taxon>Bacillati</taxon>
        <taxon>Bacillota</taxon>
        <taxon>Bacilli</taxon>
        <taxon>Bacillales</taxon>
        <taxon>Paenibacillaceae</taxon>
        <taxon>Paenibacillus</taxon>
    </lineage>
</organism>
<keyword evidence="1" id="KW-0732">Signal</keyword>